<dbReference type="AlphaFoldDB" id="F4QT78"/>
<proteinExistence type="predicted"/>
<organism evidence="1 2">
    <name type="scientific">Asticcacaulis biprosthecium C19</name>
    <dbReference type="NCBI Taxonomy" id="715226"/>
    <lineage>
        <taxon>Bacteria</taxon>
        <taxon>Pseudomonadati</taxon>
        <taxon>Pseudomonadota</taxon>
        <taxon>Alphaproteobacteria</taxon>
        <taxon>Caulobacterales</taxon>
        <taxon>Caulobacteraceae</taxon>
        <taxon>Asticcacaulis</taxon>
    </lineage>
</organism>
<keyword evidence="2" id="KW-1185">Reference proteome</keyword>
<dbReference type="Proteomes" id="UP000006512">
    <property type="component" value="Unassembled WGS sequence"/>
</dbReference>
<gene>
    <name evidence="1" type="ORF">ABI_43730</name>
</gene>
<dbReference type="eggNOG" id="ENOG5032E0S">
    <property type="taxonomic scope" value="Bacteria"/>
</dbReference>
<dbReference type="RefSeq" id="WP_006275147.1">
    <property type="nucleotide sequence ID" value="NZ_GL883080.1"/>
</dbReference>
<name>F4QT78_9CAUL</name>
<dbReference type="HOGENOM" id="CLU_064054_1_0_5"/>
<dbReference type="Pfam" id="PF20181">
    <property type="entry name" value="DUF6544"/>
    <property type="match status" value="1"/>
</dbReference>
<reference evidence="2" key="1">
    <citation type="submission" date="2011-03" db="EMBL/GenBank/DDBJ databases">
        <title>Draft genome sequence of Brevundimonas diminuta.</title>
        <authorList>
            <person name="Brown P.J.B."/>
            <person name="Buechlein A."/>
            <person name="Hemmerich C."/>
            <person name="Brun Y.V."/>
        </authorList>
    </citation>
    <scope>NUCLEOTIDE SEQUENCE [LARGE SCALE GENOMIC DNA]</scope>
    <source>
        <strain evidence="2">C19</strain>
    </source>
</reference>
<dbReference type="EMBL" id="GL883080">
    <property type="protein sequence ID" value="EGF89948.1"/>
    <property type="molecule type" value="Genomic_DNA"/>
</dbReference>
<protein>
    <submittedName>
        <fullName evidence="1">Uncharacterized protein</fullName>
    </submittedName>
</protein>
<evidence type="ECO:0000313" key="2">
    <source>
        <dbReference type="Proteomes" id="UP000006512"/>
    </source>
</evidence>
<accession>F4QT78</accession>
<evidence type="ECO:0000313" key="1">
    <source>
        <dbReference type="EMBL" id="EGF89948.1"/>
    </source>
</evidence>
<dbReference type="InterPro" id="IPR046674">
    <property type="entry name" value="DUF6544"/>
</dbReference>
<dbReference type="STRING" id="715226.ABI_43730"/>
<sequence>MGFSALTQAKGSFHMIKSVLLFAGLSAAVPLLWGHHTRSRFVASFEALERDVRAAKPRTGPRDDLPPEVLALAIRLGARGDSKANFVSIRQTGEMWSTPGKTPMVFTAQQALSLTAPDFIWRAKFEPFGSMTVADYHVGAKAGLEARLGGAIPVMRSVGSQAVSRGEVMRYLAEIAWAPDAILMNKAIDWRVVDDKTFVVASGKGSDRAEVTLRLDKDGWIESMSTAARPAQEGKVVVDRPWGGRFWYYQVRDGRTIPMQGEVYWVIDGQRFIYWRGRLTDWTAIS</sequence>